<evidence type="ECO:0000313" key="2">
    <source>
        <dbReference type="Proteomes" id="UP001153076"/>
    </source>
</evidence>
<keyword evidence="2" id="KW-1185">Reference proteome</keyword>
<dbReference type="GO" id="GO:0006351">
    <property type="term" value="P:DNA-templated transcription"/>
    <property type="evidence" value="ECO:0007669"/>
    <property type="project" value="InterPro"/>
</dbReference>
<name>A0A9Q1KZP4_9CARY</name>
<evidence type="ECO:0008006" key="3">
    <source>
        <dbReference type="Google" id="ProtNLM"/>
    </source>
</evidence>
<dbReference type="EMBL" id="JAKOGI010000007">
    <property type="protein sequence ID" value="KAJ8451848.1"/>
    <property type="molecule type" value="Genomic_DNA"/>
</dbReference>
<protein>
    <recommendedName>
        <fullName evidence="3">Protein SCAI</fullName>
    </recommendedName>
</protein>
<dbReference type="GO" id="GO:0003714">
    <property type="term" value="F:transcription corepressor activity"/>
    <property type="evidence" value="ECO:0007669"/>
    <property type="project" value="InterPro"/>
</dbReference>
<dbReference type="OrthoDB" id="525027at2759"/>
<dbReference type="Proteomes" id="UP001153076">
    <property type="component" value="Unassembled WGS sequence"/>
</dbReference>
<evidence type="ECO:0000313" key="1">
    <source>
        <dbReference type="EMBL" id="KAJ8451848.1"/>
    </source>
</evidence>
<gene>
    <name evidence="1" type="ORF">Cgig2_007331</name>
</gene>
<comment type="caution">
    <text evidence="1">The sequence shown here is derived from an EMBL/GenBank/DDBJ whole genome shotgun (WGS) entry which is preliminary data.</text>
</comment>
<accession>A0A9Q1KZP4</accession>
<reference evidence="1" key="1">
    <citation type="submission" date="2022-04" db="EMBL/GenBank/DDBJ databases">
        <title>Carnegiea gigantea Genome sequencing and assembly v2.</title>
        <authorList>
            <person name="Copetti D."/>
            <person name="Sanderson M.J."/>
            <person name="Burquez A."/>
            <person name="Wojciechowski M.F."/>
        </authorList>
    </citation>
    <scope>NUCLEOTIDE SEQUENCE</scope>
    <source>
        <strain evidence="1">SGP5-SGP5p</strain>
        <tissue evidence="1">Aerial part</tissue>
    </source>
</reference>
<sequence>MKDNNIRTNNCVIKSTASTVGGGDVARKFRELVEKADRKFARVRDLPAHGGSPATVRWLHKVFKAYTEHQQQHRAELVGSGLQRWEIGEIASRIGHFYFGQYQRTSEARFLLQAYVSNTSPLKDPSVRFKELRFYARFLLVALVLHRRETVGVLVDRFKELVDDSRATFRETNFKEWRQVVQEITRFVYADKAFPNTRPLRYCPSFDTHPDSLPYVTRFHAKKVLKLQDAVLTSYHRNEVHALTTIIGLVCTLIIDVGHIQDAAVLRMLQCLEWEPSGSFHQKHQSEPAGNGIMKEYSGTSGLIDISLAADLTYPSLLPNPKKAVLYRPTATHLVTVIATMCEELSPESIILIYVSSSSGSAASSSSDSSGGSRRFSKSKALFSASHDPNSSPEVHDNKKGYISGFYDSYLCLGSHRIGGSNKLYPGDLLPFTRRPLFLVIDSDSSHAFQTGLSKLVLTS</sequence>
<dbReference type="InterPro" id="IPR022709">
    <property type="entry name" value="SCAI"/>
</dbReference>
<dbReference type="Pfam" id="PF12070">
    <property type="entry name" value="SCAI"/>
    <property type="match status" value="1"/>
</dbReference>
<proteinExistence type="predicted"/>
<dbReference type="PANTHER" id="PTHR21243">
    <property type="entry name" value="PROTEIN SCAI"/>
    <property type="match status" value="1"/>
</dbReference>
<organism evidence="1 2">
    <name type="scientific">Carnegiea gigantea</name>
    <dbReference type="NCBI Taxonomy" id="171969"/>
    <lineage>
        <taxon>Eukaryota</taxon>
        <taxon>Viridiplantae</taxon>
        <taxon>Streptophyta</taxon>
        <taxon>Embryophyta</taxon>
        <taxon>Tracheophyta</taxon>
        <taxon>Spermatophyta</taxon>
        <taxon>Magnoliopsida</taxon>
        <taxon>eudicotyledons</taxon>
        <taxon>Gunneridae</taxon>
        <taxon>Pentapetalae</taxon>
        <taxon>Caryophyllales</taxon>
        <taxon>Cactineae</taxon>
        <taxon>Cactaceae</taxon>
        <taxon>Cactoideae</taxon>
        <taxon>Echinocereeae</taxon>
        <taxon>Carnegiea</taxon>
    </lineage>
</organism>
<dbReference type="AlphaFoldDB" id="A0A9Q1KZP4"/>